<sequence length="126" mass="14819">MKIYSAKIYNSLFLFILATFFFNCKNNDLTDEGNLVCGTANPIEDLPWLNKQFKEFIGGKETNAIVLYKFDEKQIIEVQNSLFSSTNQHQYFCNGEKLDLDDANKFKEFKDNRQEIKVLYGTKLWY</sequence>
<protein>
    <submittedName>
        <fullName evidence="1">Uncharacterized protein</fullName>
    </submittedName>
</protein>
<dbReference type="RefSeq" id="WP_090338019.1">
    <property type="nucleotide sequence ID" value="NZ_FNXY01000006.1"/>
</dbReference>
<dbReference type="EMBL" id="FNXY01000006">
    <property type="protein sequence ID" value="SEJ29297.1"/>
    <property type="molecule type" value="Genomic_DNA"/>
</dbReference>
<keyword evidence="2" id="KW-1185">Reference proteome</keyword>
<evidence type="ECO:0000313" key="1">
    <source>
        <dbReference type="EMBL" id="SEJ29297.1"/>
    </source>
</evidence>
<evidence type="ECO:0000313" key="2">
    <source>
        <dbReference type="Proteomes" id="UP000199532"/>
    </source>
</evidence>
<accession>A0A1H6XR99</accession>
<organism evidence="1 2">
    <name type="scientific">Dyadobacter koreensis</name>
    <dbReference type="NCBI Taxonomy" id="408657"/>
    <lineage>
        <taxon>Bacteria</taxon>
        <taxon>Pseudomonadati</taxon>
        <taxon>Bacteroidota</taxon>
        <taxon>Cytophagia</taxon>
        <taxon>Cytophagales</taxon>
        <taxon>Spirosomataceae</taxon>
        <taxon>Dyadobacter</taxon>
    </lineage>
</organism>
<dbReference type="Proteomes" id="UP000199532">
    <property type="component" value="Unassembled WGS sequence"/>
</dbReference>
<dbReference type="OrthoDB" id="1098690at2"/>
<proteinExistence type="predicted"/>
<gene>
    <name evidence="1" type="ORF">SAMN04487995_4014</name>
</gene>
<dbReference type="AlphaFoldDB" id="A0A1H6XR99"/>
<reference evidence="1 2" key="1">
    <citation type="submission" date="2016-10" db="EMBL/GenBank/DDBJ databases">
        <authorList>
            <person name="de Groot N.N."/>
        </authorList>
    </citation>
    <scope>NUCLEOTIDE SEQUENCE [LARGE SCALE GENOMIC DNA]</scope>
    <source>
        <strain evidence="1 2">DSM 19938</strain>
    </source>
</reference>
<name>A0A1H6XR99_9BACT</name>